<dbReference type="Pfam" id="PF11121">
    <property type="entry name" value="DUF2639"/>
    <property type="match status" value="1"/>
</dbReference>
<dbReference type="InterPro" id="IPR022580">
    <property type="entry name" value="DUF2639"/>
</dbReference>
<sequence length="43" mass="5178">MHVASKGWYVEQLKQNGVRHHEGRKIEKYKTHILANLLDKHKR</sequence>
<proteinExistence type="predicted"/>
<name>A0A8I1SPU6_9BACI</name>
<dbReference type="EMBL" id="JAEMWV010000007">
    <property type="protein sequence ID" value="MBN8252756.1"/>
    <property type="molecule type" value="Genomic_DNA"/>
</dbReference>
<comment type="caution">
    <text evidence="1">The sequence shown here is derived from an EMBL/GenBank/DDBJ whole genome shotgun (WGS) entry which is preliminary data.</text>
</comment>
<reference evidence="1" key="1">
    <citation type="submission" date="2020-12" db="EMBL/GenBank/DDBJ databases">
        <title>PHA producing bacteria isolated from mangrove.</title>
        <authorList>
            <person name="Zheng W."/>
            <person name="Yu S."/>
            <person name="Huang Y."/>
        </authorList>
    </citation>
    <scope>NUCLEOTIDE SEQUENCE</scope>
    <source>
        <strain evidence="1">GN22-4</strain>
    </source>
</reference>
<dbReference type="RefSeq" id="WP_206782828.1">
    <property type="nucleotide sequence ID" value="NZ_CM125968.1"/>
</dbReference>
<gene>
    <name evidence="1" type="ORF">JF537_14340</name>
</gene>
<dbReference type="GeneID" id="93680759"/>
<accession>A0A8I1SPU6</accession>
<protein>
    <submittedName>
        <fullName evidence="1">YflJ family protein</fullName>
    </submittedName>
</protein>
<dbReference type="Proteomes" id="UP000664578">
    <property type="component" value="Unassembled WGS sequence"/>
</dbReference>
<evidence type="ECO:0000313" key="2">
    <source>
        <dbReference type="Proteomes" id="UP000664578"/>
    </source>
</evidence>
<evidence type="ECO:0000313" key="1">
    <source>
        <dbReference type="EMBL" id="MBN8252756.1"/>
    </source>
</evidence>
<organism evidence="1 2">
    <name type="scientific">Priestia flexa</name>
    <dbReference type="NCBI Taxonomy" id="86664"/>
    <lineage>
        <taxon>Bacteria</taxon>
        <taxon>Bacillati</taxon>
        <taxon>Bacillota</taxon>
        <taxon>Bacilli</taxon>
        <taxon>Bacillales</taxon>
        <taxon>Bacillaceae</taxon>
        <taxon>Priestia</taxon>
    </lineage>
</organism>
<dbReference type="AlphaFoldDB" id="A0A8I1SPU6"/>